<accession>A2DBB5</accession>
<evidence type="ECO:0000313" key="2">
    <source>
        <dbReference type="Proteomes" id="UP000001542"/>
    </source>
</evidence>
<name>A2DBB5_TRIV3</name>
<dbReference type="RefSeq" id="XP_001583431.1">
    <property type="nucleotide sequence ID" value="XM_001583381.1"/>
</dbReference>
<dbReference type="VEuPathDB" id="TrichDB:TVAGG3_0508470"/>
<sequence length="141" mass="16585">MRGKMLRIIWDFENSSAEIYECNEKGLLVLEKKPPRKRHEMERDRNRFGFYSSSSSPLTGYPISENKKFPIPIISSIKDNKTFKDENKTSKDERQADLFTCNLESLKLKVEGETWSCTNEQLNESLFTDDDYCFTDIQQCF</sequence>
<dbReference type="InParanoid" id="A2DBB5"/>
<dbReference type="KEGG" id="tva:5468000"/>
<dbReference type="EMBL" id="DS113184">
    <property type="protein sequence ID" value="EAY22445.1"/>
    <property type="molecule type" value="Genomic_DNA"/>
</dbReference>
<proteinExistence type="predicted"/>
<dbReference type="VEuPathDB" id="TrichDB:TVAG_379240"/>
<gene>
    <name evidence="1" type="ORF">TVAG_379240</name>
</gene>
<reference evidence="1" key="1">
    <citation type="submission" date="2006-10" db="EMBL/GenBank/DDBJ databases">
        <authorList>
            <person name="Amadeo P."/>
            <person name="Zhao Q."/>
            <person name="Wortman J."/>
            <person name="Fraser-Liggett C."/>
            <person name="Carlton J."/>
        </authorList>
    </citation>
    <scope>NUCLEOTIDE SEQUENCE</scope>
    <source>
        <strain evidence="1">G3</strain>
    </source>
</reference>
<keyword evidence="2" id="KW-1185">Reference proteome</keyword>
<dbReference type="Proteomes" id="UP000001542">
    <property type="component" value="Unassembled WGS sequence"/>
</dbReference>
<protein>
    <submittedName>
        <fullName evidence="1">Uncharacterized protein</fullName>
    </submittedName>
</protein>
<evidence type="ECO:0000313" key="1">
    <source>
        <dbReference type="EMBL" id="EAY22445.1"/>
    </source>
</evidence>
<dbReference type="AlphaFoldDB" id="A2DBB5"/>
<reference evidence="1" key="2">
    <citation type="journal article" date="2007" name="Science">
        <title>Draft genome sequence of the sexually transmitted pathogen Trichomonas vaginalis.</title>
        <authorList>
            <person name="Carlton J.M."/>
            <person name="Hirt R.P."/>
            <person name="Silva J.C."/>
            <person name="Delcher A.L."/>
            <person name="Schatz M."/>
            <person name="Zhao Q."/>
            <person name="Wortman J.R."/>
            <person name="Bidwell S.L."/>
            <person name="Alsmark U.C.M."/>
            <person name="Besteiro S."/>
            <person name="Sicheritz-Ponten T."/>
            <person name="Noel C.J."/>
            <person name="Dacks J.B."/>
            <person name="Foster P.G."/>
            <person name="Simillion C."/>
            <person name="Van de Peer Y."/>
            <person name="Miranda-Saavedra D."/>
            <person name="Barton G.J."/>
            <person name="Westrop G.D."/>
            <person name="Mueller S."/>
            <person name="Dessi D."/>
            <person name="Fiori P.L."/>
            <person name="Ren Q."/>
            <person name="Paulsen I."/>
            <person name="Zhang H."/>
            <person name="Bastida-Corcuera F.D."/>
            <person name="Simoes-Barbosa A."/>
            <person name="Brown M.T."/>
            <person name="Hayes R.D."/>
            <person name="Mukherjee M."/>
            <person name="Okumura C.Y."/>
            <person name="Schneider R."/>
            <person name="Smith A.J."/>
            <person name="Vanacova S."/>
            <person name="Villalvazo M."/>
            <person name="Haas B.J."/>
            <person name="Pertea M."/>
            <person name="Feldblyum T.V."/>
            <person name="Utterback T.R."/>
            <person name="Shu C.L."/>
            <person name="Osoegawa K."/>
            <person name="de Jong P.J."/>
            <person name="Hrdy I."/>
            <person name="Horvathova L."/>
            <person name="Zubacova Z."/>
            <person name="Dolezal P."/>
            <person name="Malik S.B."/>
            <person name="Logsdon J.M. Jr."/>
            <person name="Henze K."/>
            <person name="Gupta A."/>
            <person name="Wang C.C."/>
            <person name="Dunne R.L."/>
            <person name="Upcroft J.A."/>
            <person name="Upcroft P."/>
            <person name="White O."/>
            <person name="Salzberg S.L."/>
            <person name="Tang P."/>
            <person name="Chiu C.-H."/>
            <person name="Lee Y.-S."/>
            <person name="Embley T.M."/>
            <person name="Coombs G.H."/>
            <person name="Mottram J.C."/>
            <person name="Tachezy J."/>
            <person name="Fraser-Liggett C.M."/>
            <person name="Johnson P.J."/>
        </authorList>
    </citation>
    <scope>NUCLEOTIDE SEQUENCE [LARGE SCALE GENOMIC DNA]</scope>
    <source>
        <strain evidence="1">G3</strain>
    </source>
</reference>
<organism evidence="1 2">
    <name type="scientific">Trichomonas vaginalis (strain ATCC PRA-98 / G3)</name>
    <dbReference type="NCBI Taxonomy" id="412133"/>
    <lineage>
        <taxon>Eukaryota</taxon>
        <taxon>Metamonada</taxon>
        <taxon>Parabasalia</taxon>
        <taxon>Trichomonadida</taxon>
        <taxon>Trichomonadidae</taxon>
        <taxon>Trichomonas</taxon>
    </lineage>
</organism>